<evidence type="ECO:0000313" key="1">
    <source>
        <dbReference type="EMBL" id="HIQ67096.1"/>
    </source>
</evidence>
<dbReference type="SUPFAM" id="SSF51126">
    <property type="entry name" value="Pectin lyase-like"/>
    <property type="match status" value="1"/>
</dbReference>
<organism evidence="1 2">
    <name type="scientific">Candidatus Faecousia excrementigallinarum</name>
    <dbReference type="NCBI Taxonomy" id="2840806"/>
    <lineage>
        <taxon>Bacteria</taxon>
        <taxon>Bacillati</taxon>
        <taxon>Bacillota</taxon>
        <taxon>Clostridia</taxon>
        <taxon>Eubacteriales</taxon>
        <taxon>Oscillospiraceae</taxon>
        <taxon>Faecousia</taxon>
    </lineage>
</organism>
<dbReference type="InterPro" id="IPR022208">
    <property type="entry name" value="DUF3737"/>
</dbReference>
<reference evidence="1" key="1">
    <citation type="submission" date="2020-10" db="EMBL/GenBank/DDBJ databases">
        <authorList>
            <person name="Gilroy R."/>
        </authorList>
    </citation>
    <scope>NUCLEOTIDE SEQUENCE</scope>
    <source>
        <strain evidence="1">13361</strain>
    </source>
</reference>
<dbReference type="Gene3D" id="2.160.20.10">
    <property type="entry name" value="Single-stranded right-handed beta-helix, Pectin lyase-like"/>
    <property type="match status" value="1"/>
</dbReference>
<dbReference type="EMBL" id="DVFK01000016">
    <property type="protein sequence ID" value="HIQ67096.1"/>
    <property type="molecule type" value="Genomic_DNA"/>
</dbReference>
<accession>A0A9D0Z230</accession>
<name>A0A9D0Z230_9FIRM</name>
<dbReference type="InterPro" id="IPR011050">
    <property type="entry name" value="Pectin_lyase_fold/virulence"/>
</dbReference>
<comment type="caution">
    <text evidence="1">The sequence shown here is derived from an EMBL/GenBank/DDBJ whole genome shotgun (WGS) entry which is preliminary data.</text>
</comment>
<sequence>MKIENQVFDEERALYNLQDTTVANCRFEGPADGESALKEARNVTLENCSFSLRYPLWHVEGFTLGDCTMDTGCRAAIWYAKEGKIYGSYLGGIKCLRECRDVAVANTRAESPEFGWKCRGIQIADCDITSEYIFLDSQDLQIDRLRMKGKYSFQYTKNVTITDSILDTKDAFWHAENVTVRNCQVKGEYLGWYSDGLTFINCHITGTQPLCYCKNLKLINCTMEGTDLSFEYSQVEADVRGHIDSVKNPAEGKIQADSIGEIILENSVVENHCEIITNQTEAKV</sequence>
<dbReference type="Pfam" id="PF12541">
    <property type="entry name" value="DUF3737"/>
    <property type="match status" value="1"/>
</dbReference>
<dbReference type="InterPro" id="IPR012334">
    <property type="entry name" value="Pectin_lyas_fold"/>
</dbReference>
<protein>
    <submittedName>
        <fullName evidence="1">DUF3737 family protein</fullName>
    </submittedName>
</protein>
<reference evidence="1" key="2">
    <citation type="journal article" date="2021" name="PeerJ">
        <title>Extensive microbial diversity within the chicken gut microbiome revealed by metagenomics and culture.</title>
        <authorList>
            <person name="Gilroy R."/>
            <person name="Ravi A."/>
            <person name="Getino M."/>
            <person name="Pursley I."/>
            <person name="Horton D.L."/>
            <person name="Alikhan N.F."/>
            <person name="Baker D."/>
            <person name="Gharbi K."/>
            <person name="Hall N."/>
            <person name="Watson M."/>
            <person name="Adriaenssens E.M."/>
            <person name="Foster-Nyarko E."/>
            <person name="Jarju S."/>
            <person name="Secka A."/>
            <person name="Antonio M."/>
            <person name="Oren A."/>
            <person name="Chaudhuri R.R."/>
            <person name="La Ragione R."/>
            <person name="Hildebrand F."/>
            <person name="Pallen M.J."/>
        </authorList>
    </citation>
    <scope>NUCLEOTIDE SEQUENCE</scope>
    <source>
        <strain evidence="1">13361</strain>
    </source>
</reference>
<proteinExistence type="predicted"/>
<gene>
    <name evidence="1" type="ORF">IAB74_01125</name>
</gene>
<evidence type="ECO:0000313" key="2">
    <source>
        <dbReference type="Proteomes" id="UP000886796"/>
    </source>
</evidence>
<dbReference type="AlphaFoldDB" id="A0A9D0Z230"/>
<dbReference type="Proteomes" id="UP000886796">
    <property type="component" value="Unassembled WGS sequence"/>
</dbReference>